<sequence length="182" mass="21471">MSKLFWIDMEMTGLELETNRILEVAILITDHRLDIIDRFQAVIRTPQSLLDSMDEWNTRTHKGNGLAKESLNGRFIQEVELDLLTLVEKHFQSKQVFLCGSSLSLDRMFIDKYLPNFAKKVHYRIVDVSSWKAIFQDFLDLRFHKQDSHRAMSDIEESIRELKLYLSYIDSKKLPEVLNLHL</sequence>
<evidence type="ECO:0000259" key="5">
    <source>
        <dbReference type="SMART" id="SM00479"/>
    </source>
</evidence>
<evidence type="ECO:0000256" key="1">
    <source>
        <dbReference type="ARBA" id="ARBA00009921"/>
    </source>
</evidence>
<dbReference type="CDD" id="cd06135">
    <property type="entry name" value="Orn"/>
    <property type="match status" value="1"/>
</dbReference>
<organism evidence="6 7">
    <name type="scientific">Lentisphaera profundi</name>
    <dbReference type="NCBI Taxonomy" id="1658616"/>
    <lineage>
        <taxon>Bacteria</taxon>
        <taxon>Pseudomonadati</taxon>
        <taxon>Lentisphaerota</taxon>
        <taxon>Lentisphaeria</taxon>
        <taxon>Lentisphaerales</taxon>
        <taxon>Lentisphaeraceae</taxon>
        <taxon>Lentisphaera</taxon>
    </lineage>
</organism>
<dbReference type="EC" id="3.1.-.-" evidence="6"/>
<dbReference type="EMBL" id="CP117811">
    <property type="protein sequence ID" value="WDE95690.1"/>
    <property type="molecule type" value="Genomic_DNA"/>
</dbReference>
<keyword evidence="7" id="KW-1185">Reference proteome</keyword>
<evidence type="ECO:0000256" key="2">
    <source>
        <dbReference type="ARBA" id="ARBA00022722"/>
    </source>
</evidence>
<name>A0ABY7VNI7_9BACT</name>
<dbReference type="SMART" id="SM00479">
    <property type="entry name" value="EXOIII"/>
    <property type="match status" value="1"/>
</dbReference>
<dbReference type="RefSeq" id="WP_274149407.1">
    <property type="nucleotide sequence ID" value="NZ_CP117811.1"/>
</dbReference>
<dbReference type="Proteomes" id="UP001214250">
    <property type="component" value="Chromosome 1"/>
</dbReference>
<dbReference type="Gene3D" id="3.30.420.10">
    <property type="entry name" value="Ribonuclease H-like superfamily/Ribonuclease H"/>
    <property type="match status" value="1"/>
</dbReference>
<dbReference type="InterPro" id="IPR013520">
    <property type="entry name" value="Ribonucl_H"/>
</dbReference>
<evidence type="ECO:0000256" key="4">
    <source>
        <dbReference type="ARBA" id="ARBA00022839"/>
    </source>
</evidence>
<accession>A0ABY7VNI7</accession>
<dbReference type="NCBIfam" id="NF003765">
    <property type="entry name" value="PRK05359.1"/>
    <property type="match status" value="1"/>
</dbReference>
<protein>
    <submittedName>
        <fullName evidence="6">Oligoribonuclease</fullName>
        <ecNumber evidence="6">3.1.-.-</ecNumber>
    </submittedName>
</protein>
<dbReference type="GO" id="GO:0016787">
    <property type="term" value="F:hydrolase activity"/>
    <property type="evidence" value="ECO:0007669"/>
    <property type="project" value="UniProtKB-KW"/>
</dbReference>
<evidence type="ECO:0000313" key="7">
    <source>
        <dbReference type="Proteomes" id="UP001214250"/>
    </source>
</evidence>
<evidence type="ECO:0000313" key="6">
    <source>
        <dbReference type="EMBL" id="WDE95690.1"/>
    </source>
</evidence>
<proteinExistence type="inferred from homology"/>
<keyword evidence="3 6" id="KW-0378">Hydrolase</keyword>
<dbReference type="InterPro" id="IPR012337">
    <property type="entry name" value="RNaseH-like_sf"/>
</dbReference>
<dbReference type="SUPFAM" id="SSF53098">
    <property type="entry name" value="Ribonuclease H-like"/>
    <property type="match status" value="1"/>
</dbReference>
<evidence type="ECO:0000256" key="3">
    <source>
        <dbReference type="ARBA" id="ARBA00022801"/>
    </source>
</evidence>
<gene>
    <name evidence="6" type="primary">orn</name>
    <name evidence="6" type="ORF">PQO03_08165</name>
</gene>
<feature type="domain" description="Exonuclease" evidence="5">
    <location>
        <begin position="3"/>
        <end position="171"/>
    </location>
</feature>
<comment type="similarity">
    <text evidence="1">Belongs to the oligoribonuclease family.</text>
</comment>
<keyword evidence="2" id="KW-0540">Nuclease</keyword>
<dbReference type="InterPro" id="IPR022894">
    <property type="entry name" value="Oligoribonuclease"/>
</dbReference>
<dbReference type="PANTHER" id="PTHR11046">
    <property type="entry name" value="OLIGORIBONUCLEASE, MITOCHONDRIAL"/>
    <property type="match status" value="1"/>
</dbReference>
<keyword evidence="4" id="KW-0269">Exonuclease</keyword>
<reference evidence="6 7" key="1">
    <citation type="submission" date="2023-02" db="EMBL/GenBank/DDBJ databases">
        <title>Genome sequence of Lentisphaera profundi SAORIC-696.</title>
        <authorList>
            <person name="Kim e."/>
            <person name="Cho J.-C."/>
            <person name="Choi A."/>
            <person name="Kang I."/>
        </authorList>
    </citation>
    <scope>NUCLEOTIDE SEQUENCE [LARGE SCALE GENOMIC DNA]</scope>
    <source>
        <strain evidence="6 7">SAORIC-696</strain>
    </source>
</reference>
<dbReference type="Pfam" id="PF00929">
    <property type="entry name" value="RNase_T"/>
    <property type="match status" value="1"/>
</dbReference>
<dbReference type="PANTHER" id="PTHR11046:SF0">
    <property type="entry name" value="OLIGORIBONUCLEASE, MITOCHONDRIAL"/>
    <property type="match status" value="1"/>
</dbReference>
<dbReference type="InterPro" id="IPR036397">
    <property type="entry name" value="RNaseH_sf"/>
</dbReference>